<evidence type="ECO:0000313" key="1">
    <source>
        <dbReference type="EMBL" id="SVD75580.1"/>
    </source>
</evidence>
<organism evidence="1">
    <name type="scientific">marine metagenome</name>
    <dbReference type="NCBI Taxonomy" id="408172"/>
    <lineage>
        <taxon>unclassified sequences</taxon>
        <taxon>metagenomes</taxon>
        <taxon>ecological metagenomes</taxon>
    </lineage>
</organism>
<dbReference type="AlphaFoldDB" id="A0A382XXJ0"/>
<accession>A0A382XXJ0</accession>
<name>A0A382XXJ0_9ZZZZ</name>
<proteinExistence type="predicted"/>
<reference evidence="1" key="1">
    <citation type="submission" date="2018-05" db="EMBL/GenBank/DDBJ databases">
        <authorList>
            <person name="Lanie J.A."/>
            <person name="Ng W.-L."/>
            <person name="Kazmierczak K.M."/>
            <person name="Andrzejewski T.M."/>
            <person name="Davidsen T.M."/>
            <person name="Wayne K.J."/>
            <person name="Tettelin H."/>
            <person name="Glass J.I."/>
            <person name="Rusch D."/>
            <person name="Podicherti R."/>
            <person name="Tsui H.-C.T."/>
            <person name="Winkler M.E."/>
        </authorList>
    </citation>
    <scope>NUCLEOTIDE SEQUENCE</scope>
</reference>
<gene>
    <name evidence="1" type="ORF">METZ01_LOCUS428434</name>
</gene>
<dbReference type="EMBL" id="UINC01171166">
    <property type="protein sequence ID" value="SVD75580.1"/>
    <property type="molecule type" value="Genomic_DNA"/>
</dbReference>
<protein>
    <submittedName>
        <fullName evidence="1">Uncharacterized protein</fullName>
    </submittedName>
</protein>
<sequence>MSKKHVYLSFRTTPKNQKNLNEIKSKYDLTIGEIIHRMISTFAESEDAKKTIDKLMK</sequence>